<accession>A0A7R9KU73</accession>
<feature type="region of interest" description="Disordered" evidence="7">
    <location>
        <begin position="100"/>
        <end position="122"/>
    </location>
</feature>
<evidence type="ECO:0000313" key="9">
    <source>
        <dbReference type="Proteomes" id="UP000759131"/>
    </source>
</evidence>
<dbReference type="GO" id="GO:0003924">
    <property type="term" value="F:GTPase activity"/>
    <property type="evidence" value="ECO:0007669"/>
    <property type="project" value="InterPro"/>
</dbReference>
<dbReference type="GO" id="GO:0005525">
    <property type="term" value="F:GTP binding"/>
    <property type="evidence" value="ECO:0007669"/>
    <property type="project" value="UniProtKB-KW"/>
</dbReference>
<dbReference type="SMART" id="SM00177">
    <property type="entry name" value="ARF"/>
    <property type="match status" value="1"/>
</dbReference>
<dbReference type="AlphaFoldDB" id="A0A7R9KU73"/>
<dbReference type="Proteomes" id="UP000759131">
    <property type="component" value="Unassembled WGS sequence"/>
</dbReference>
<proteinExistence type="predicted"/>
<protein>
    <submittedName>
        <fullName evidence="8">Uncharacterized protein</fullName>
    </submittedName>
</protein>
<dbReference type="PRINTS" id="PR00449">
    <property type="entry name" value="RASTRNSFRMNG"/>
</dbReference>
<dbReference type="InterPro" id="IPR027417">
    <property type="entry name" value="P-loop_NTPase"/>
</dbReference>
<dbReference type="GO" id="GO:0005737">
    <property type="term" value="C:cytoplasm"/>
    <property type="evidence" value="ECO:0007669"/>
    <property type="project" value="UniProtKB-SubCell"/>
</dbReference>
<feature type="coiled-coil region" evidence="6">
    <location>
        <begin position="27"/>
        <end position="99"/>
    </location>
</feature>
<dbReference type="OrthoDB" id="9989112at2759"/>
<dbReference type="PROSITE" id="PS51420">
    <property type="entry name" value="RHO"/>
    <property type="match status" value="1"/>
</dbReference>
<evidence type="ECO:0000256" key="5">
    <source>
        <dbReference type="ARBA" id="ARBA00023134"/>
    </source>
</evidence>
<gene>
    <name evidence="8" type="ORF">OSB1V03_LOCUS8748</name>
</gene>
<dbReference type="PANTHER" id="PTHR47977">
    <property type="entry name" value="RAS-RELATED PROTEIN RAB"/>
    <property type="match status" value="1"/>
</dbReference>
<comment type="subcellular location">
    <subcellularLocation>
        <location evidence="1">Cytoplasm</location>
    </subcellularLocation>
</comment>
<sequence length="439" mass="49743">MTDEKVNEIRSKLDESMTESRQLRLSLMDTQTNVALMRTELAQLRNQYDHKCRELTHEVGRMSEQQSEQQHLTRQLSLLQDANKRLHDTNDNLRSVLELTPTHSRNHTPDGTDGQLPGFKRGSLVGDYLQNDGFKDTMNNRQTFSRLSETDMESISVYEEDYQSQRQSFASCPPMSGLKSVQLTGDEMDSGLSSMRTRSHQSSPVLMHFYRRTSSPIDDSSISVEPSGAAAVDIISDATGAPERTYKIIFIGDASVGKSTFILRLSKGYFATNLSTTLGVDFQMRTCNFDGMNIALQLWDTAGQERYRSITKNYFRKADGIMLLYDVTNEQSFLNVREWISTIEEAKTKGVPVMIVGNKTDLRSTLMAQDMKYVRAEDGYKIAQQYGLMFVETSCKDGQNIMTSIAELIKIMTQNEDNLIQSVLKLSEEKPKRFGCCSK</sequence>
<evidence type="ECO:0000256" key="1">
    <source>
        <dbReference type="ARBA" id="ARBA00004496"/>
    </source>
</evidence>
<dbReference type="NCBIfam" id="TIGR00231">
    <property type="entry name" value="small_GTP"/>
    <property type="match status" value="1"/>
</dbReference>
<evidence type="ECO:0000256" key="4">
    <source>
        <dbReference type="ARBA" id="ARBA00023054"/>
    </source>
</evidence>
<reference evidence="8" key="1">
    <citation type="submission" date="2020-11" db="EMBL/GenBank/DDBJ databases">
        <authorList>
            <person name="Tran Van P."/>
        </authorList>
    </citation>
    <scope>NUCLEOTIDE SEQUENCE</scope>
</reference>
<dbReference type="CDD" id="cd00154">
    <property type="entry name" value="Rab"/>
    <property type="match status" value="1"/>
</dbReference>
<dbReference type="SMART" id="SM00173">
    <property type="entry name" value="RAS"/>
    <property type="match status" value="1"/>
</dbReference>
<dbReference type="InterPro" id="IPR005225">
    <property type="entry name" value="Small_GTP-bd"/>
</dbReference>
<evidence type="ECO:0000256" key="6">
    <source>
        <dbReference type="SAM" id="Coils"/>
    </source>
</evidence>
<keyword evidence="2" id="KW-0963">Cytoplasm</keyword>
<organism evidence="8">
    <name type="scientific">Medioppia subpectinata</name>
    <dbReference type="NCBI Taxonomy" id="1979941"/>
    <lineage>
        <taxon>Eukaryota</taxon>
        <taxon>Metazoa</taxon>
        <taxon>Ecdysozoa</taxon>
        <taxon>Arthropoda</taxon>
        <taxon>Chelicerata</taxon>
        <taxon>Arachnida</taxon>
        <taxon>Acari</taxon>
        <taxon>Acariformes</taxon>
        <taxon>Sarcoptiformes</taxon>
        <taxon>Oribatida</taxon>
        <taxon>Brachypylina</taxon>
        <taxon>Oppioidea</taxon>
        <taxon>Oppiidae</taxon>
        <taxon>Medioppia</taxon>
    </lineage>
</organism>
<dbReference type="SMART" id="SM00174">
    <property type="entry name" value="RHO"/>
    <property type="match status" value="1"/>
</dbReference>
<dbReference type="FunFam" id="3.40.50.300:FF:001348">
    <property type="entry name" value="Ras and EF-hand domain-containing protein"/>
    <property type="match status" value="1"/>
</dbReference>
<keyword evidence="9" id="KW-1185">Reference proteome</keyword>
<keyword evidence="5" id="KW-0342">GTP-binding</keyword>
<dbReference type="PROSITE" id="PS51421">
    <property type="entry name" value="RAS"/>
    <property type="match status" value="1"/>
</dbReference>
<name>A0A7R9KU73_9ACAR</name>
<keyword evidence="4 6" id="KW-0175">Coiled coil</keyword>
<dbReference type="SMART" id="SM00175">
    <property type="entry name" value="RAB"/>
    <property type="match status" value="1"/>
</dbReference>
<dbReference type="InterPro" id="IPR050227">
    <property type="entry name" value="Rab"/>
</dbReference>
<keyword evidence="3" id="KW-0547">Nucleotide-binding</keyword>
<dbReference type="PROSITE" id="PS51417">
    <property type="entry name" value="ARF"/>
    <property type="match status" value="1"/>
</dbReference>
<evidence type="ECO:0000256" key="7">
    <source>
        <dbReference type="SAM" id="MobiDB-lite"/>
    </source>
</evidence>
<dbReference type="SMART" id="SM00176">
    <property type="entry name" value="RAN"/>
    <property type="match status" value="1"/>
</dbReference>
<dbReference type="Gene3D" id="3.40.50.300">
    <property type="entry name" value="P-loop containing nucleotide triphosphate hydrolases"/>
    <property type="match status" value="1"/>
</dbReference>
<dbReference type="EMBL" id="CAJPIZ010005594">
    <property type="protein sequence ID" value="CAG2108756.1"/>
    <property type="molecule type" value="Genomic_DNA"/>
</dbReference>
<dbReference type="SUPFAM" id="SSF52540">
    <property type="entry name" value="P-loop containing nucleoside triphosphate hydrolases"/>
    <property type="match status" value="1"/>
</dbReference>
<evidence type="ECO:0000256" key="2">
    <source>
        <dbReference type="ARBA" id="ARBA00022490"/>
    </source>
</evidence>
<dbReference type="EMBL" id="OC860169">
    <property type="protein sequence ID" value="CAD7628326.1"/>
    <property type="molecule type" value="Genomic_DNA"/>
</dbReference>
<dbReference type="InterPro" id="IPR001806">
    <property type="entry name" value="Small_GTPase"/>
</dbReference>
<dbReference type="PROSITE" id="PS51419">
    <property type="entry name" value="RAB"/>
    <property type="match status" value="1"/>
</dbReference>
<evidence type="ECO:0000313" key="8">
    <source>
        <dbReference type="EMBL" id="CAD7628326.1"/>
    </source>
</evidence>
<evidence type="ECO:0000256" key="3">
    <source>
        <dbReference type="ARBA" id="ARBA00022741"/>
    </source>
</evidence>
<dbReference type="Pfam" id="PF00071">
    <property type="entry name" value="Ras"/>
    <property type="match status" value="1"/>
</dbReference>